<dbReference type="OrthoDB" id="2678393at2"/>
<dbReference type="RefSeq" id="WP_090675905.1">
    <property type="nucleotide sequence ID" value="NZ_FMTT01000051.1"/>
</dbReference>
<evidence type="ECO:0000313" key="1">
    <source>
        <dbReference type="EMBL" id="SCW80215.1"/>
    </source>
</evidence>
<name>A0A1G4TH96_9BACL</name>
<proteinExistence type="predicted"/>
<evidence type="ECO:0000313" key="2">
    <source>
        <dbReference type="Proteomes" id="UP000198601"/>
    </source>
</evidence>
<reference evidence="2" key="1">
    <citation type="submission" date="2016-10" db="EMBL/GenBank/DDBJ databases">
        <authorList>
            <person name="Varghese N."/>
            <person name="Submissions S."/>
        </authorList>
    </citation>
    <scope>NUCLEOTIDE SEQUENCE [LARGE SCALE GENOMIC DNA]</scope>
    <source>
        <strain evidence="2">CGMCC 1.8946</strain>
    </source>
</reference>
<dbReference type="AlphaFoldDB" id="A0A1G4TH96"/>
<sequence length="188" mass="21513">MILTNEQLKRIIEGKPVGDYYPYNMKEYDSKPIDDYLSKVIGSLNQINSLEFESIFDHYGSGFASYVDVFCWKKDGSSSSDLRGVLWRNGIRIYLCRLAPIAVLGKGQITKHATGGSRDFLNVDIIDSLPNGDWAREVANIKKLLNEFSFQLPDKESLLQPLDFQTTIPTIFSDTPYKVYDALFYWED</sequence>
<accession>A0A1G4TH96</accession>
<organism evidence="1 2">
    <name type="scientific">Paenibacillus tianmuensis</name>
    <dbReference type="NCBI Taxonomy" id="624147"/>
    <lineage>
        <taxon>Bacteria</taxon>
        <taxon>Bacillati</taxon>
        <taxon>Bacillota</taxon>
        <taxon>Bacilli</taxon>
        <taxon>Bacillales</taxon>
        <taxon>Paenibacillaceae</taxon>
        <taxon>Paenibacillus</taxon>
    </lineage>
</organism>
<keyword evidence="2" id="KW-1185">Reference proteome</keyword>
<gene>
    <name evidence="1" type="ORF">SAMN04487970_10519</name>
</gene>
<protein>
    <submittedName>
        <fullName evidence="1">Uncharacterized protein</fullName>
    </submittedName>
</protein>
<dbReference type="EMBL" id="FMTT01000051">
    <property type="protein sequence ID" value="SCW80215.1"/>
    <property type="molecule type" value="Genomic_DNA"/>
</dbReference>
<dbReference type="STRING" id="624147.SAMN04487970_10519"/>
<dbReference type="Proteomes" id="UP000198601">
    <property type="component" value="Unassembled WGS sequence"/>
</dbReference>